<accession>A0A2N7L3S9</accession>
<feature type="signal peptide" evidence="1">
    <location>
        <begin position="1"/>
        <end position="26"/>
    </location>
</feature>
<evidence type="ECO:0000313" key="2">
    <source>
        <dbReference type="EMBL" id="PMN87956.1"/>
    </source>
</evidence>
<proteinExistence type="predicted"/>
<keyword evidence="1" id="KW-0732">Signal</keyword>
<evidence type="ECO:0000256" key="1">
    <source>
        <dbReference type="SAM" id="SignalP"/>
    </source>
</evidence>
<comment type="caution">
    <text evidence="2">The sequence shown here is derived from an EMBL/GenBank/DDBJ whole genome shotgun (WGS) entry which is preliminary data.</text>
</comment>
<reference evidence="3" key="1">
    <citation type="submission" date="2016-07" db="EMBL/GenBank/DDBJ databases">
        <title>Nontailed viruses are major unrecognized killers of bacteria in the ocean.</title>
        <authorList>
            <person name="Kauffman K."/>
            <person name="Hussain F."/>
            <person name="Yang J."/>
            <person name="Arevalo P."/>
            <person name="Brown J."/>
            <person name="Cutler M."/>
            <person name="Kelly L."/>
            <person name="Polz M.F."/>
        </authorList>
    </citation>
    <scope>NUCLEOTIDE SEQUENCE [LARGE SCALE GENOMIC DNA]</scope>
    <source>
        <strain evidence="3">10N.261.45.A10</strain>
    </source>
</reference>
<dbReference type="EMBL" id="MDAL01000062">
    <property type="protein sequence ID" value="PMN87956.1"/>
    <property type="molecule type" value="Genomic_DNA"/>
</dbReference>
<name>A0A2N7L3S9_9GAMM</name>
<feature type="chain" id="PRO_5014905367" evidence="1">
    <location>
        <begin position="27"/>
        <end position="81"/>
    </location>
</feature>
<gene>
    <name evidence="2" type="ORF">BCT23_24275</name>
</gene>
<protein>
    <submittedName>
        <fullName evidence="2">Uncharacterized protein</fullName>
    </submittedName>
</protein>
<dbReference type="AlphaFoldDB" id="A0A2N7L3S9"/>
<evidence type="ECO:0000313" key="3">
    <source>
        <dbReference type="Proteomes" id="UP000235387"/>
    </source>
</evidence>
<dbReference type="RefSeq" id="WP_241905258.1">
    <property type="nucleotide sequence ID" value="NZ_MDAL01000062.1"/>
</dbReference>
<sequence>MHAIALNILKKILFIIFLMAPVGASANDDTASGIVKYNEGAFHEARSLFLTQSKKGDAYATFWLSVTQWETGSDFRRATPF</sequence>
<organism evidence="2 3">
    <name type="scientific">Enterovibrio norvegicus</name>
    <dbReference type="NCBI Taxonomy" id="188144"/>
    <lineage>
        <taxon>Bacteria</taxon>
        <taxon>Pseudomonadati</taxon>
        <taxon>Pseudomonadota</taxon>
        <taxon>Gammaproteobacteria</taxon>
        <taxon>Vibrionales</taxon>
        <taxon>Vibrionaceae</taxon>
        <taxon>Enterovibrio</taxon>
    </lineage>
</organism>
<dbReference type="Proteomes" id="UP000235387">
    <property type="component" value="Unassembled WGS sequence"/>
</dbReference>